<protein>
    <submittedName>
        <fullName evidence="1">Uncharacterized protein</fullName>
    </submittedName>
</protein>
<dbReference type="EMBL" id="CAJOBD010011010">
    <property type="protein sequence ID" value="CAF4161283.1"/>
    <property type="molecule type" value="Genomic_DNA"/>
</dbReference>
<organism evidence="1 2">
    <name type="scientific">Rotaria sordida</name>
    <dbReference type="NCBI Taxonomy" id="392033"/>
    <lineage>
        <taxon>Eukaryota</taxon>
        <taxon>Metazoa</taxon>
        <taxon>Spiralia</taxon>
        <taxon>Gnathifera</taxon>
        <taxon>Rotifera</taxon>
        <taxon>Eurotatoria</taxon>
        <taxon>Bdelloidea</taxon>
        <taxon>Philodinida</taxon>
        <taxon>Philodinidae</taxon>
        <taxon>Rotaria</taxon>
    </lineage>
</organism>
<proteinExistence type="predicted"/>
<accession>A0A819YN74</accession>
<evidence type="ECO:0000313" key="2">
    <source>
        <dbReference type="Proteomes" id="UP000663836"/>
    </source>
</evidence>
<comment type="caution">
    <text evidence="1">The sequence shown here is derived from an EMBL/GenBank/DDBJ whole genome shotgun (WGS) entry which is preliminary data.</text>
</comment>
<dbReference type="AlphaFoldDB" id="A0A819YN74"/>
<reference evidence="1" key="1">
    <citation type="submission" date="2021-02" db="EMBL/GenBank/DDBJ databases">
        <authorList>
            <person name="Nowell W R."/>
        </authorList>
    </citation>
    <scope>NUCLEOTIDE SEQUENCE</scope>
</reference>
<dbReference type="Proteomes" id="UP000663836">
    <property type="component" value="Unassembled WGS sequence"/>
</dbReference>
<evidence type="ECO:0000313" key="1">
    <source>
        <dbReference type="EMBL" id="CAF4161283.1"/>
    </source>
</evidence>
<gene>
    <name evidence="1" type="ORF">JBS370_LOCUS34515</name>
</gene>
<sequence length="216" mass="24917">NSTFIMTFLVPLHPQNRICISCGTQIGFPNDRKRDKRIKIAHPLGRSKQLEIFLLHDIITDHKHHMLCTDCFNEDINQLNICTSNENDKPSAYDELIQYMIKYNKKKILIDKEKNDLNRTDSSLYNISAEECQILCGLLPDHISDIARIIHQNPQHIFEFFTICRQSMNQRAAAVFFGYKTHASISSHFNQILGSLSNDFVPIYIGSSAFTRTDIQ</sequence>
<name>A0A819YN74_9BILA</name>
<feature type="non-terminal residue" evidence="1">
    <location>
        <position position="1"/>
    </location>
</feature>